<evidence type="ECO:0000256" key="5">
    <source>
        <dbReference type="ARBA" id="ARBA00022741"/>
    </source>
</evidence>
<dbReference type="Pfam" id="PF00005">
    <property type="entry name" value="ABC_tran"/>
    <property type="match status" value="1"/>
</dbReference>
<evidence type="ECO:0000313" key="11">
    <source>
        <dbReference type="Proteomes" id="UP000835206"/>
    </source>
</evidence>
<evidence type="ECO:0000256" key="6">
    <source>
        <dbReference type="ARBA" id="ARBA00022840"/>
    </source>
</evidence>
<feature type="domain" description="ABC transporter" evidence="10">
    <location>
        <begin position="54"/>
        <end position="293"/>
    </location>
</feature>
<keyword evidence="7 9" id="KW-1133">Transmembrane helix</keyword>
<evidence type="ECO:0000256" key="9">
    <source>
        <dbReference type="SAM" id="Phobius"/>
    </source>
</evidence>
<dbReference type="GO" id="GO:0005524">
    <property type="term" value="F:ATP binding"/>
    <property type="evidence" value="ECO:0007669"/>
    <property type="project" value="UniProtKB-KW"/>
</dbReference>
<dbReference type="PROSITE" id="PS50893">
    <property type="entry name" value="ABC_TRANSPORTER_2"/>
    <property type="match status" value="1"/>
</dbReference>
<dbReference type="Proteomes" id="UP000835206">
    <property type="component" value="Chromosome 7"/>
</dbReference>
<name>A0A9C6W4L0_BOMTE</name>
<evidence type="ECO:0000256" key="8">
    <source>
        <dbReference type="ARBA" id="ARBA00023136"/>
    </source>
</evidence>
<dbReference type="InterPro" id="IPR050352">
    <property type="entry name" value="ABCG_transporters"/>
</dbReference>
<dbReference type="GO" id="GO:0140359">
    <property type="term" value="F:ABC-type transporter activity"/>
    <property type="evidence" value="ECO:0007669"/>
    <property type="project" value="InterPro"/>
</dbReference>
<keyword evidence="8 9" id="KW-0472">Membrane</keyword>
<gene>
    <name evidence="12" type="primary">LOC100644403</name>
</gene>
<dbReference type="GO" id="GO:0005886">
    <property type="term" value="C:plasma membrane"/>
    <property type="evidence" value="ECO:0007669"/>
    <property type="project" value="TreeGrafter"/>
</dbReference>
<evidence type="ECO:0000256" key="4">
    <source>
        <dbReference type="ARBA" id="ARBA00022692"/>
    </source>
</evidence>
<protein>
    <submittedName>
        <fullName evidence="12">ATP-binding cassette subfamily G member 4 isoform X3</fullName>
    </submittedName>
</protein>
<dbReference type="InterPro" id="IPR013525">
    <property type="entry name" value="ABC2_TM"/>
</dbReference>
<dbReference type="InterPro" id="IPR017871">
    <property type="entry name" value="ABC_transporter-like_CS"/>
</dbReference>
<dbReference type="FunFam" id="3.40.50.300:FF:001077">
    <property type="entry name" value="Uncharacterized protein, isoform A"/>
    <property type="match status" value="1"/>
</dbReference>
<dbReference type="GO" id="GO:0016887">
    <property type="term" value="F:ATP hydrolysis activity"/>
    <property type="evidence" value="ECO:0007669"/>
    <property type="project" value="InterPro"/>
</dbReference>
<keyword evidence="3" id="KW-0813">Transport</keyword>
<dbReference type="Pfam" id="PF19055">
    <property type="entry name" value="ABC2_membrane_7"/>
    <property type="match status" value="1"/>
</dbReference>
<feature type="transmembrane region" description="Helical" evidence="9">
    <location>
        <begin position="426"/>
        <end position="449"/>
    </location>
</feature>
<dbReference type="SMART" id="SM00382">
    <property type="entry name" value="AAA"/>
    <property type="match status" value="1"/>
</dbReference>
<dbReference type="SUPFAM" id="SSF52540">
    <property type="entry name" value="P-loop containing nucleoside triphosphate hydrolases"/>
    <property type="match status" value="1"/>
</dbReference>
<dbReference type="InterPro" id="IPR003439">
    <property type="entry name" value="ABC_transporter-like_ATP-bd"/>
</dbReference>
<feature type="transmembrane region" description="Helical" evidence="9">
    <location>
        <begin position="387"/>
        <end position="406"/>
    </location>
</feature>
<evidence type="ECO:0000313" key="12">
    <source>
        <dbReference type="RefSeq" id="XP_048263373.1"/>
    </source>
</evidence>
<dbReference type="RefSeq" id="XP_048263373.1">
    <property type="nucleotide sequence ID" value="XM_048407416.1"/>
</dbReference>
<evidence type="ECO:0000256" key="3">
    <source>
        <dbReference type="ARBA" id="ARBA00022448"/>
    </source>
</evidence>
<comment type="subcellular location">
    <subcellularLocation>
        <location evidence="1">Membrane</location>
        <topology evidence="1">Multi-pass membrane protein</topology>
    </subcellularLocation>
</comment>
<dbReference type="PROSITE" id="PS00211">
    <property type="entry name" value="ABC_TRANSPORTER_1"/>
    <property type="match status" value="1"/>
</dbReference>
<dbReference type="Pfam" id="PF01061">
    <property type="entry name" value="ABC2_membrane"/>
    <property type="match status" value="1"/>
</dbReference>
<keyword evidence="5" id="KW-0547">Nucleotide-binding</keyword>
<dbReference type="GeneID" id="100644403"/>
<keyword evidence="11" id="KW-1185">Reference proteome</keyword>
<comment type="similarity">
    <text evidence="2">Belongs to the ABC transporter superfamily. ABCG family. Eye pigment precursor importer (TC 3.A.1.204) subfamily.</text>
</comment>
<dbReference type="AlphaFoldDB" id="A0A9C6W4L0"/>
<evidence type="ECO:0000256" key="2">
    <source>
        <dbReference type="ARBA" id="ARBA00005814"/>
    </source>
</evidence>
<evidence type="ECO:0000256" key="1">
    <source>
        <dbReference type="ARBA" id="ARBA00004141"/>
    </source>
</evidence>
<reference evidence="12" key="1">
    <citation type="submission" date="2025-08" db="UniProtKB">
        <authorList>
            <consortium name="RefSeq"/>
        </authorList>
    </citation>
    <scope>IDENTIFICATION</scope>
</reference>
<keyword evidence="6 12" id="KW-0067">ATP-binding</keyword>
<dbReference type="CDD" id="cd03213">
    <property type="entry name" value="ABCG_EPDR"/>
    <property type="match status" value="1"/>
</dbReference>
<keyword evidence="4 9" id="KW-0812">Transmembrane</keyword>
<evidence type="ECO:0000259" key="10">
    <source>
        <dbReference type="PROSITE" id="PS50893"/>
    </source>
</evidence>
<dbReference type="PANTHER" id="PTHR48041">
    <property type="entry name" value="ABC TRANSPORTER G FAMILY MEMBER 28"/>
    <property type="match status" value="1"/>
</dbReference>
<proteinExistence type="inferred from homology"/>
<dbReference type="PANTHER" id="PTHR48041:SF26">
    <property type="entry name" value="FI22810P1"/>
    <property type="match status" value="1"/>
</dbReference>
<dbReference type="InterPro" id="IPR027417">
    <property type="entry name" value="P-loop_NTPase"/>
</dbReference>
<organism evidence="11 12">
    <name type="scientific">Bombus terrestris</name>
    <name type="common">Buff-tailed bumblebee</name>
    <name type="synonym">Apis terrestris</name>
    <dbReference type="NCBI Taxonomy" id="30195"/>
    <lineage>
        <taxon>Eukaryota</taxon>
        <taxon>Metazoa</taxon>
        <taxon>Ecdysozoa</taxon>
        <taxon>Arthropoda</taxon>
        <taxon>Hexapoda</taxon>
        <taxon>Insecta</taxon>
        <taxon>Pterygota</taxon>
        <taxon>Neoptera</taxon>
        <taxon>Endopterygota</taxon>
        <taxon>Hymenoptera</taxon>
        <taxon>Apocrita</taxon>
        <taxon>Aculeata</taxon>
        <taxon>Apoidea</taxon>
        <taxon>Anthophila</taxon>
        <taxon>Apidae</taxon>
        <taxon>Bombus</taxon>
        <taxon>Bombus</taxon>
    </lineage>
</organism>
<sequence>MEVLMHEMSNGQETNTVDAKVYTMSKQTEKKVENVHIEDGRCFMGSNAVDTVDIMFENIKYTVSLGCKKGQKEILHGINGRLPAKHLIALMGPSGAGKSTLLDILSGFRTTGMDGNIYINGHVRHLNSFRKCSTYITQDDRLEALLTVAENMTVAADLKLPTSTPRYEKETIIKDILNTLGLYEHMDTLTEKLSGGQKKRLSIALELVNNPTVMFLDEPTTGLDSSSCMHVVNLLKLLARQGRTIVCTIHQPSASLFQLFDLVYVLANGECLFHGATTQLVSYLENVKLPCPVYYNPADYVIELACGEYGDDKIAMLISGSENGKSTQWFQNTDTLISANNLKALHPIKKHVNLSGKSSLHATSLIHQIKILIERGFIKSKRDTTLTYLRIIVNIAVGLMLGMVFIEAGTDGARVLDNYNLLFSILIHHLMTTMMLTVVTFPMQMSILLKEHFNRWYSLKAFYTAITVIELPISLVSGSNITGSWSHDWGGVQCN</sequence>
<dbReference type="Gene3D" id="3.40.50.300">
    <property type="entry name" value="P-loop containing nucleotide triphosphate hydrolases"/>
    <property type="match status" value="1"/>
</dbReference>
<evidence type="ECO:0000256" key="7">
    <source>
        <dbReference type="ARBA" id="ARBA00022989"/>
    </source>
</evidence>
<dbReference type="InterPro" id="IPR003593">
    <property type="entry name" value="AAA+_ATPase"/>
</dbReference>
<accession>A0A9C6W4L0</accession>
<dbReference type="InterPro" id="IPR043926">
    <property type="entry name" value="ABCG_dom"/>
</dbReference>
<feature type="transmembrane region" description="Helical" evidence="9">
    <location>
        <begin position="461"/>
        <end position="481"/>
    </location>
</feature>